<dbReference type="GO" id="GO:0000139">
    <property type="term" value="C:Golgi membrane"/>
    <property type="evidence" value="ECO:0007669"/>
    <property type="project" value="UniProtKB-SubCell"/>
</dbReference>
<keyword evidence="3 6" id="KW-1003">Cell membrane</keyword>
<name>A0A183IFH8_9BILA</name>
<dbReference type="GO" id="GO:0060090">
    <property type="term" value="F:molecular adaptor activity"/>
    <property type="evidence" value="ECO:0007669"/>
    <property type="project" value="TreeGrafter"/>
</dbReference>
<dbReference type="GO" id="GO:0070836">
    <property type="term" value="P:caveola assembly"/>
    <property type="evidence" value="ECO:0007669"/>
    <property type="project" value="InterPro"/>
</dbReference>
<evidence type="ECO:0000256" key="1">
    <source>
        <dbReference type="ARBA" id="ARBA00004202"/>
    </source>
</evidence>
<dbReference type="GO" id="GO:0005901">
    <property type="term" value="C:caveola"/>
    <property type="evidence" value="ECO:0007669"/>
    <property type="project" value="UniProtKB-SubCell"/>
</dbReference>
<dbReference type="OrthoDB" id="5917823at2759"/>
<evidence type="ECO:0000313" key="11">
    <source>
        <dbReference type="WBParaSite" id="SBAD_0000248501-mRNA-1"/>
    </source>
</evidence>
<evidence type="ECO:0000256" key="3">
    <source>
        <dbReference type="ARBA" id="ARBA00022475"/>
    </source>
</evidence>
<dbReference type="PANTHER" id="PTHR10844">
    <property type="entry name" value="CAVEOLIN"/>
    <property type="match status" value="1"/>
</dbReference>
<reference evidence="11" key="1">
    <citation type="submission" date="2016-06" db="UniProtKB">
        <authorList>
            <consortium name="WormBaseParasite"/>
        </authorList>
    </citation>
    <scope>IDENTIFICATION</scope>
</reference>
<protein>
    <recommendedName>
        <fullName evidence="6">Caveolin</fullName>
    </recommendedName>
</protein>
<dbReference type="Proteomes" id="UP000270296">
    <property type="component" value="Unassembled WGS sequence"/>
</dbReference>
<evidence type="ECO:0000313" key="10">
    <source>
        <dbReference type="Proteomes" id="UP000270296"/>
    </source>
</evidence>
<evidence type="ECO:0000256" key="4">
    <source>
        <dbReference type="ARBA" id="ARBA00023034"/>
    </source>
</evidence>
<organism evidence="11">
    <name type="scientific">Soboliphyme baturini</name>
    <dbReference type="NCBI Taxonomy" id="241478"/>
    <lineage>
        <taxon>Eukaryota</taxon>
        <taxon>Metazoa</taxon>
        <taxon>Ecdysozoa</taxon>
        <taxon>Nematoda</taxon>
        <taxon>Enoplea</taxon>
        <taxon>Dorylaimia</taxon>
        <taxon>Dioctophymatida</taxon>
        <taxon>Dioctophymatoidea</taxon>
        <taxon>Soboliphymatidae</taxon>
        <taxon>Soboliphyme</taxon>
    </lineage>
</organism>
<dbReference type="EMBL" id="UZAM01007194">
    <property type="protein sequence ID" value="VDO97414.1"/>
    <property type="molecule type" value="Genomic_DNA"/>
</dbReference>
<keyword evidence="8" id="KW-0812">Transmembrane</keyword>
<feature type="region of interest" description="Disordered" evidence="7">
    <location>
        <begin position="1"/>
        <end position="40"/>
    </location>
</feature>
<dbReference type="InterPro" id="IPR001612">
    <property type="entry name" value="Caveolin"/>
</dbReference>
<gene>
    <name evidence="9" type="ORF">SBAD_LOCUS2372</name>
</gene>
<comment type="subcellular location">
    <subcellularLocation>
        <location evidence="1 6">Cell membrane</location>
        <topology evidence="1 6">Peripheral membrane protein</topology>
    </subcellularLocation>
    <subcellularLocation>
        <location evidence="6">Golgi apparatus membrane</location>
        <topology evidence="6">Peripheral membrane protein</topology>
    </subcellularLocation>
    <subcellularLocation>
        <location evidence="6">Membrane</location>
        <location evidence="6">Caveola</location>
        <topology evidence="6">Peripheral membrane protein</topology>
    </subcellularLocation>
</comment>
<evidence type="ECO:0000256" key="8">
    <source>
        <dbReference type="SAM" id="Phobius"/>
    </source>
</evidence>
<feature type="transmembrane region" description="Helical" evidence="8">
    <location>
        <begin position="180"/>
        <end position="200"/>
    </location>
</feature>
<dbReference type="AlphaFoldDB" id="A0A183IFH8"/>
<evidence type="ECO:0000256" key="5">
    <source>
        <dbReference type="ARBA" id="ARBA00023136"/>
    </source>
</evidence>
<comment type="function">
    <text evidence="6">May act as a scaffolding protein within caveolar membranes. Interacts directly with G-protein alpha subunits and can functionally regulate their activity.</text>
</comment>
<evidence type="ECO:0000256" key="7">
    <source>
        <dbReference type="SAM" id="MobiDB-lite"/>
    </source>
</evidence>
<proteinExistence type="inferred from homology"/>
<feature type="transmembrane region" description="Helical" evidence="8">
    <location>
        <begin position="153"/>
        <end position="174"/>
    </location>
</feature>
<dbReference type="WBParaSite" id="SBAD_0000248501-mRNA-1">
    <property type="protein sequence ID" value="SBAD_0000248501-mRNA-1"/>
    <property type="gene ID" value="SBAD_0000248501"/>
</dbReference>
<dbReference type="Pfam" id="PF01146">
    <property type="entry name" value="Caveolin"/>
    <property type="match status" value="1"/>
</dbReference>
<evidence type="ECO:0000313" key="9">
    <source>
        <dbReference type="EMBL" id="VDO97414.1"/>
    </source>
</evidence>
<keyword evidence="4 6" id="KW-0333">Golgi apparatus</keyword>
<evidence type="ECO:0000256" key="2">
    <source>
        <dbReference type="ARBA" id="ARBA00010988"/>
    </source>
</evidence>
<accession>A0A183IFH8</accession>
<evidence type="ECO:0000256" key="6">
    <source>
        <dbReference type="RuleBase" id="RU000680"/>
    </source>
</evidence>
<sequence>MIEEKVEMADVPLTTAVDGEHMTENTEEKEKKGMTGAKHRFSLANPFTRKHVSAVTKTEEEATKQEAKSCEKTNKQPRHWFTFHNKHYDQMDNAETKEETTTVALNLMDRDEKNINDHVKLSFEDVLAEPDSSHSLDCTWRLTHRVFTNVQKVVYRFLALILALPCAIVWAVILAVLTSIYIWICTPLLAVLSMPFNCLFKVWSFLVRSTLDPLFHSAGLCVNSIQIRRTNVCLNPQVCP</sequence>
<keyword evidence="5 6" id="KW-0472">Membrane</keyword>
<feature type="compositionally biased region" description="Basic and acidic residues" evidence="7">
    <location>
        <begin position="18"/>
        <end position="33"/>
    </location>
</feature>
<reference evidence="9 10" key="2">
    <citation type="submission" date="2018-11" db="EMBL/GenBank/DDBJ databases">
        <authorList>
            <consortium name="Pathogen Informatics"/>
        </authorList>
    </citation>
    <scope>NUCLEOTIDE SEQUENCE [LARGE SCALE GENOMIC DNA]</scope>
</reference>
<comment type="similarity">
    <text evidence="2 6">Belongs to the caveolin family.</text>
</comment>
<keyword evidence="10" id="KW-1185">Reference proteome</keyword>
<dbReference type="PANTHER" id="PTHR10844:SF21">
    <property type="entry name" value="CAVEOLIN-1"/>
    <property type="match status" value="1"/>
</dbReference>
<keyword evidence="8" id="KW-1133">Transmembrane helix</keyword>